<sequence>MHSLRARGSKLQVLDLFNITYVLDCIATTAPRLEGLGLEYYLSNRLNALNIEDRAIEDLAFILKLKKALPNLCHIILDSFERPLTFVVSTYTAGKGCGGTVKLERRLVSIQPQVSLVLRPTLLPPVIRTLS</sequence>
<organism evidence="1 2">
    <name type="scientific">Blyttiomyces helicus</name>
    <dbReference type="NCBI Taxonomy" id="388810"/>
    <lineage>
        <taxon>Eukaryota</taxon>
        <taxon>Fungi</taxon>
        <taxon>Fungi incertae sedis</taxon>
        <taxon>Chytridiomycota</taxon>
        <taxon>Chytridiomycota incertae sedis</taxon>
        <taxon>Chytridiomycetes</taxon>
        <taxon>Chytridiomycetes incertae sedis</taxon>
        <taxon>Blyttiomyces</taxon>
    </lineage>
</organism>
<proteinExistence type="predicted"/>
<reference evidence="2" key="1">
    <citation type="journal article" date="2018" name="Nat. Microbiol.">
        <title>Leveraging single-cell genomics to expand the fungal tree of life.</title>
        <authorList>
            <person name="Ahrendt S.R."/>
            <person name="Quandt C.A."/>
            <person name="Ciobanu D."/>
            <person name="Clum A."/>
            <person name="Salamov A."/>
            <person name="Andreopoulos B."/>
            <person name="Cheng J.F."/>
            <person name="Woyke T."/>
            <person name="Pelin A."/>
            <person name="Henrissat B."/>
            <person name="Reynolds N.K."/>
            <person name="Benny G.L."/>
            <person name="Smith M.E."/>
            <person name="James T.Y."/>
            <person name="Grigoriev I.V."/>
        </authorList>
    </citation>
    <scope>NUCLEOTIDE SEQUENCE [LARGE SCALE GENOMIC DNA]</scope>
</reference>
<accession>A0A4P9W4Z9</accession>
<gene>
    <name evidence="1" type="ORF">BDK51DRAFT_31114</name>
</gene>
<evidence type="ECO:0000313" key="1">
    <source>
        <dbReference type="EMBL" id="RKO86373.1"/>
    </source>
</evidence>
<dbReference type="EMBL" id="KZ998255">
    <property type="protein sequence ID" value="RKO86373.1"/>
    <property type="molecule type" value="Genomic_DNA"/>
</dbReference>
<keyword evidence="2" id="KW-1185">Reference proteome</keyword>
<dbReference type="AlphaFoldDB" id="A0A4P9W4Z9"/>
<name>A0A4P9W4Z9_9FUNG</name>
<dbReference type="Proteomes" id="UP000269721">
    <property type="component" value="Unassembled WGS sequence"/>
</dbReference>
<evidence type="ECO:0000313" key="2">
    <source>
        <dbReference type="Proteomes" id="UP000269721"/>
    </source>
</evidence>
<protein>
    <submittedName>
        <fullName evidence="1">Uncharacterized protein</fullName>
    </submittedName>
</protein>